<accession>A0A6J7MK33</accession>
<evidence type="ECO:0000313" key="1">
    <source>
        <dbReference type="EMBL" id="CAB4981510.1"/>
    </source>
</evidence>
<dbReference type="AlphaFoldDB" id="A0A6J7MK33"/>
<sequence length="44" mass="5218">MLFVFLMNRLEHVIDPDASLIRAKETFDCEFLRATDDVFDHCSR</sequence>
<dbReference type="EMBL" id="CAFBOK010000072">
    <property type="protein sequence ID" value="CAB4981510.1"/>
    <property type="molecule type" value="Genomic_DNA"/>
</dbReference>
<protein>
    <submittedName>
        <fullName evidence="1">Unannotated protein</fullName>
    </submittedName>
</protein>
<reference evidence="1" key="1">
    <citation type="submission" date="2020-05" db="EMBL/GenBank/DDBJ databases">
        <authorList>
            <person name="Chiriac C."/>
            <person name="Salcher M."/>
            <person name="Ghai R."/>
            <person name="Kavagutti S V."/>
        </authorList>
    </citation>
    <scope>NUCLEOTIDE SEQUENCE</scope>
</reference>
<name>A0A6J7MK33_9ZZZZ</name>
<proteinExistence type="predicted"/>
<gene>
    <name evidence="1" type="ORF">UFOPK3927_00741</name>
</gene>
<organism evidence="1">
    <name type="scientific">freshwater metagenome</name>
    <dbReference type="NCBI Taxonomy" id="449393"/>
    <lineage>
        <taxon>unclassified sequences</taxon>
        <taxon>metagenomes</taxon>
        <taxon>ecological metagenomes</taxon>
    </lineage>
</organism>